<dbReference type="AlphaFoldDB" id="A0A4U9RAS6"/>
<protein>
    <submittedName>
        <fullName evidence="5">Lipoprotein</fullName>
    </submittedName>
</protein>
<feature type="domain" description="DUF4352" evidence="4">
    <location>
        <begin position="72"/>
        <end position="195"/>
    </location>
</feature>
<gene>
    <name evidence="5" type="ORF">NCTC503_01291</name>
</gene>
<accession>A0A4U9RAS6</accession>
<evidence type="ECO:0000313" key="5">
    <source>
        <dbReference type="EMBL" id="VTQ88775.1"/>
    </source>
</evidence>
<feature type="compositionally biased region" description="Basic and acidic residues" evidence="2">
    <location>
        <begin position="60"/>
        <end position="75"/>
    </location>
</feature>
<reference evidence="5 6" key="1">
    <citation type="submission" date="2019-05" db="EMBL/GenBank/DDBJ databases">
        <authorList>
            <consortium name="Pathogen Informatics"/>
        </authorList>
    </citation>
    <scope>NUCLEOTIDE SEQUENCE [LARGE SCALE GENOMIC DNA]</scope>
    <source>
        <strain evidence="5 6">NCTC503</strain>
    </source>
</reference>
<keyword evidence="3" id="KW-1133">Transmembrane helix</keyword>
<proteinExistence type="predicted"/>
<dbReference type="EMBL" id="LR590481">
    <property type="protein sequence ID" value="VTQ88775.1"/>
    <property type="molecule type" value="Genomic_DNA"/>
</dbReference>
<name>A0A4U9RAS6_HATHI</name>
<evidence type="ECO:0000256" key="3">
    <source>
        <dbReference type="SAM" id="Phobius"/>
    </source>
</evidence>
<keyword evidence="1" id="KW-0732">Signal</keyword>
<sequence>MKKRLIIEVVCGILIFAVGFLVGDNSAVNRVNKTISTTVENKQENSTKNATQQVSNTKDNNQEKNNETKISKLGEEGKSGKWNMKVLEVKETNTVQGGNSSDNKTTKDKFIVVKLQIKNISKEPIQYSEREFMLGNMKDKAQYNINDIAFDAMQSANSKESIYKKNSEFIGVYKDVNPNTTKQTYLVFEVPKDMNISDSVLLNSNSESEPVGFYLN</sequence>
<keyword evidence="3" id="KW-0812">Transmembrane</keyword>
<feature type="region of interest" description="Disordered" evidence="2">
    <location>
        <begin position="40"/>
        <end position="75"/>
    </location>
</feature>
<dbReference type="OrthoDB" id="1912441at2"/>
<dbReference type="Pfam" id="PF11611">
    <property type="entry name" value="DUF4352"/>
    <property type="match status" value="1"/>
</dbReference>
<keyword evidence="3" id="KW-0472">Membrane</keyword>
<feature type="transmembrane region" description="Helical" evidence="3">
    <location>
        <begin position="5"/>
        <end position="23"/>
    </location>
</feature>
<evidence type="ECO:0000256" key="2">
    <source>
        <dbReference type="SAM" id="MobiDB-lite"/>
    </source>
</evidence>
<dbReference type="RefSeq" id="WP_138209962.1">
    <property type="nucleotide sequence ID" value="NZ_CBCRUQ010000020.1"/>
</dbReference>
<dbReference type="KEGG" id="hhw:NCTC503_01291"/>
<organism evidence="5 6">
    <name type="scientific">Hathewaya histolytica</name>
    <name type="common">Clostridium histolyticum</name>
    <dbReference type="NCBI Taxonomy" id="1498"/>
    <lineage>
        <taxon>Bacteria</taxon>
        <taxon>Bacillati</taxon>
        <taxon>Bacillota</taxon>
        <taxon>Clostridia</taxon>
        <taxon>Eubacteriales</taxon>
        <taxon>Clostridiaceae</taxon>
        <taxon>Hathewaya</taxon>
    </lineage>
</organism>
<dbReference type="Gene3D" id="2.60.40.1240">
    <property type="match status" value="1"/>
</dbReference>
<evidence type="ECO:0000259" key="4">
    <source>
        <dbReference type="Pfam" id="PF11611"/>
    </source>
</evidence>
<keyword evidence="6" id="KW-1185">Reference proteome</keyword>
<dbReference type="InterPro" id="IPR029050">
    <property type="entry name" value="Immunoprotect_excell_Ig-like"/>
</dbReference>
<evidence type="ECO:0000256" key="1">
    <source>
        <dbReference type="ARBA" id="ARBA00022729"/>
    </source>
</evidence>
<dbReference type="Proteomes" id="UP000308489">
    <property type="component" value="Chromosome 1"/>
</dbReference>
<dbReference type="InterPro" id="IPR029051">
    <property type="entry name" value="DUF4352"/>
</dbReference>
<evidence type="ECO:0000313" key="6">
    <source>
        <dbReference type="Proteomes" id="UP000308489"/>
    </source>
</evidence>
<feature type="compositionally biased region" description="Polar residues" evidence="2">
    <location>
        <begin position="40"/>
        <end position="59"/>
    </location>
</feature>
<keyword evidence="5" id="KW-0449">Lipoprotein</keyword>